<sequence>MATVDLSGHTSGHTSGRTAADVLVTASSGTGTRGTFDVTVPYRAKRPGPGRLTAYWNSPKDGHAMIEDTVPPTAHR</sequence>
<reference evidence="3" key="2">
    <citation type="submission" date="2020-09" db="EMBL/GenBank/DDBJ databases">
        <authorList>
            <person name="Sun Q."/>
            <person name="Ohkuma M."/>
        </authorList>
    </citation>
    <scope>NUCLEOTIDE SEQUENCE</scope>
    <source>
        <strain evidence="3">JCM 5016</strain>
    </source>
</reference>
<comment type="caution">
    <text evidence="3">The sequence shown here is derived from an EMBL/GenBank/DDBJ whole genome shotgun (WGS) entry which is preliminary data.</text>
</comment>
<dbReference type="AlphaFoldDB" id="A0A918RGN7"/>
<evidence type="ECO:0000313" key="3">
    <source>
        <dbReference type="EMBL" id="GGZ98213.1"/>
    </source>
</evidence>
<organism evidence="3 4">
    <name type="scientific">Streptomyces echinoruber</name>
    <dbReference type="NCBI Taxonomy" id="68898"/>
    <lineage>
        <taxon>Bacteria</taxon>
        <taxon>Bacillati</taxon>
        <taxon>Actinomycetota</taxon>
        <taxon>Actinomycetes</taxon>
        <taxon>Kitasatosporales</taxon>
        <taxon>Streptomycetaceae</taxon>
        <taxon>Streptomyces</taxon>
    </lineage>
</organism>
<keyword evidence="4" id="KW-1185">Reference proteome</keyword>
<dbReference type="Pfam" id="PF10648">
    <property type="entry name" value="Gmad2"/>
    <property type="match status" value="1"/>
</dbReference>
<dbReference type="InterPro" id="IPR018911">
    <property type="entry name" value="Gmad2_Ig-like_dom"/>
</dbReference>
<name>A0A918RGN7_9ACTN</name>
<feature type="domain" description="Bacterial spore germination immunoglobulin-like" evidence="2">
    <location>
        <begin position="15"/>
        <end position="62"/>
    </location>
</feature>
<proteinExistence type="predicted"/>
<accession>A0A918RGN7</accession>
<dbReference type="RefSeq" id="WP_229879803.1">
    <property type="nucleotide sequence ID" value="NZ_BMWH01000017.1"/>
</dbReference>
<evidence type="ECO:0000256" key="1">
    <source>
        <dbReference type="SAM" id="MobiDB-lite"/>
    </source>
</evidence>
<dbReference type="Proteomes" id="UP000623010">
    <property type="component" value="Unassembled WGS sequence"/>
</dbReference>
<gene>
    <name evidence="3" type="ORF">GCM10010389_41910</name>
</gene>
<evidence type="ECO:0000313" key="4">
    <source>
        <dbReference type="Proteomes" id="UP000623010"/>
    </source>
</evidence>
<reference evidence="3" key="1">
    <citation type="journal article" date="2014" name="Int. J. Syst. Evol. Microbiol.">
        <title>Complete genome sequence of Corynebacterium casei LMG S-19264T (=DSM 44701T), isolated from a smear-ripened cheese.</title>
        <authorList>
            <consortium name="US DOE Joint Genome Institute (JGI-PGF)"/>
            <person name="Walter F."/>
            <person name="Albersmeier A."/>
            <person name="Kalinowski J."/>
            <person name="Ruckert C."/>
        </authorList>
    </citation>
    <scope>NUCLEOTIDE SEQUENCE</scope>
    <source>
        <strain evidence="3">JCM 5016</strain>
    </source>
</reference>
<feature type="region of interest" description="Disordered" evidence="1">
    <location>
        <begin position="26"/>
        <end position="76"/>
    </location>
</feature>
<protein>
    <recommendedName>
        <fullName evidence="2">Bacterial spore germination immunoglobulin-like domain-containing protein</fullName>
    </recommendedName>
</protein>
<dbReference type="EMBL" id="BMWH01000017">
    <property type="protein sequence ID" value="GGZ98213.1"/>
    <property type="molecule type" value="Genomic_DNA"/>
</dbReference>
<evidence type="ECO:0000259" key="2">
    <source>
        <dbReference type="Pfam" id="PF10648"/>
    </source>
</evidence>